<proteinExistence type="inferred from homology"/>
<accession>A0A066XB51</accession>
<comment type="similarity">
    <text evidence="1">Belongs to the short-chain dehydrogenases/reductases (SDR) family.</text>
</comment>
<dbReference type="eggNOG" id="KOG0725">
    <property type="taxonomic scope" value="Eukaryota"/>
</dbReference>
<feature type="region of interest" description="Disordered" evidence="4">
    <location>
        <begin position="77"/>
        <end position="96"/>
    </location>
</feature>
<dbReference type="AlphaFoldDB" id="A0A066XB51"/>
<name>A0A066XB51_COLSU</name>
<sequence length="345" mass="36769">MTQSSNVRGNTVHNMNHGLCSAGLASPDRELGLSRIANGLPRSEIPLNCCSKSDHLIEARMRGPSMGRRQNALALAPRGTSEEHVRQAPSSASPSPLVISMSLQDKVVLVTGGSKGIGRAIAIGAAAQGAKVVINYSRDSSAADEVVKTIGSDRAISVRADNSNTSDLQRLVDTTVSHFGRIDVLIPNAAIMYMRTVENTSEEDFDAMFNTNVKGPYFLVQKSLPHMTEGGRIIFLSSTVLVTSNLPPPYLLYASTKGSIEQMTKYMAKDLASKGITINAIAPGPIGTELFYKGKTDEMIQRASASSPFNRLGTPEEVASVALFLSSKESSWVTGQIIRVNGGTA</sequence>
<evidence type="ECO:0000313" key="5">
    <source>
        <dbReference type="EMBL" id="KDN66418.1"/>
    </source>
</evidence>
<dbReference type="EMBL" id="JMSE01000935">
    <property type="protein sequence ID" value="KDN66418.1"/>
    <property type="molecule type" value="Genomic_DNA"/>
</dbReference>
<dbReference type="PANTHER" id="PTHR48107:SF7">
    <property type="entry name" value="RE15974P"/>
    <property type="match status" value="1"/>
</dbReference>
<evidence type="ECO:0000256" key="2">
    <source>
        <dbReference type="ARBA" id="ARBA00022857"/>
    </source>
</evidence>
<dbReference type="PRINTS" id="PR00081">
    <property type="entry name" value="GDHRDH"/>
</dbReference>
<evidence type="ECO:0000256" key="4">
    <source>
        <dbReference type="SAM" id="MobiDB-lite"/>
    </source>
</evidence>
<dbReference type="GO" id="GO:0016614">
    <property type="term" value="F:oxidoreductase activity, acting on CH-OH group of donors"/>
    <property type="evidence" value="ECO:0007669"/>
    <property type="project" value="UniProtKB-ARBA"/>
</dbReference>
<dbReference type="HOGENOM" id="CLU_010194_1_3_1"/>
<dbReference type="InterPro" id="IPR002347">
    <property type="entry name" value="SDR_fam"/>
</dbReference>
<protein>
    <submittedName>
        <fullName evidence="5">Putative short-chain dehydrogenase</fullName>
    </submittedName>
</protein>
<evidence type="ECO:0000256" key="1">
    <source>
        <dbReference type="ARBA" id="ARBA00006484"/>
    </source>
</evidence>
<dbReference type="FunFam" id="3.40.50.720:FF:000084">
    <property type="entry name" value="Short-chain dehydrogenase reductase"/>
    <property type="match status" value="1"/>
</dbReference>
<keyword evidence="6" id="KW-1185">Reference proteome</keyword>
<keyword evidence="2" id="KW-0521">NADP</keyword>
<dbReference type="PRINTS" id="PR00080">
    <property type="entry name" value="SDRFAMILY"/>
</dbReference>
<dbReference type="OrthoDB" id="47007at2759"/>
<evidence type="ECO:0000256" key="3">
    <source>
        <dbReference type="ARBA" id="ARBA00023002"/>
    </source>
</evidence>
<dbReference type="Pfam" id="PF13561">
    <property type="entry name" value="adh_short_C2"/>
    <property type="match status" value="1"/>
</dbReference>
<comment type="caution">
    <text evidence="5">The sequence shown here is derived from an EMBL/GenBank/DDBJ whole genome shotgun (WGS) entry which is preliminary data.</text>
</comment>
<gene>
    <name evidence="5" type="ORF">CSUB01_09856</name>
</gene>
<evidence type="ECO:0000313" key="6">
    <source>
        <dbReference type="Proteomes" id="UP000027238"/>
    </source>
</evidence>
<dbReference type="PANTHER" id="PTHR48107">
    <property type="entry name" value="NADPH-DEPENDENT ALDEHYDE REDUCTASE-LIKE PROTEIN, CHLOROPLASTIC-RELATED"/>
    <property type="match status" value="1"/>
</dbReference>
<dbReference type="InterPro" id="IPR036291">
    <property type="entry name" value="NAD(P)-bd_dom_sf"/>
</dbReference>
<keyword evidence="3" id="KW-0560">Oxidoreductase</keyword>
<dbReference type="Gene3D" id="3.40.50.720">
    <property type="entry name" value="NAD(P)-binding Rossmann-like Domain"/>
    <property type="match status" value="1"/>
</dbReference>
<dbReference type="OMA" id="AEYMVAQ"/>
<dbReference type="Proteomes" id="UP000027238">
    <property type="component" value="Unassembled WGS sequence"/>
</dbReference>
<reference evidence="6" key="1">
    <citation type="journal article" date="2014" name="Genome Announc.">
        <title>Draft genome sequence of Colletotrichum sublineola, a destructive pathogen of cultivated sorghum.</title>
        <authorList>
            <person name="Baroncelli R."/>
            <person name="Sanz-Martin J.M."/>
            <person name="Rech G.E."/>
            <person name="Sukno S.A."/>
            <person name="Thon M.R."/>
        </authorList>
    </citation>
    <scope>NUCLEOTIDE SEQUENCE [LARGE SCALE GENOMIC DNA]</scope>
    <source>
        <strain evidence="6">TX430BB</strain>
    </source>
</reference>
<dbReference type="STRING" id="1173701.A0A066XB51"/>
<dbReference type="SUPFAM" id="SSF51735">
    <property type="entry name" value="NAD(P)-binding Rossmann-fold domains"/>
    <property type="match status" value="1"/>
</dbReference>
<organism evidence="5 6">
    <name type="scientific">Colletotrichum sublineola</name>
    <name type="common">Sorghum anthracnose fungus</name>
    <dbReference type="NCBI Taxonomy" id="1173701"/>
    <lineage>
        <taxon>Eukaryota</taxon>
        <taxon>Fungi</taxon>
        <taxon>Dikarya</taxon>
        <taxon>Ascomycota</taxon>
        <taxon>Pezizomycotina</taxon>
        <taxon>Sordariomycetes</taxon>
        <taxon>Hypocreomycetidae</taxon>
        <taxon>Glomerellales</taxon>
        <taxon>Glomerellaceae</taxon>
        <taxon>Colletotrichum</taxon>
        <taxon>Colletotrichum graminicola species complex</taxon>
    </lineage>
</organism>